<name>A0A2A4FR65_9SPHN</name>
<dbReference type="Gene3D" id="2.60.120.200">
    <property type="match status" value="1"/>
</dbReference>
<evidence type="ECO:0000259" key="1">
    <source>
        <dbReference type="Pfam" id="PF13472"/>
    </source>
</evidence>
<dbReference type="SUPFAM" id="SSF52266">
    <property type="entry name" value="SGNH hydrolase"/>
    <property type="match status" value="1"/>
</dbReference>
<dbReference type="InterPro" id="IPR036514">
    <property type="entry name" value="SGNH_hydro_sf"/>
</dbReference>
<keyword evidence="3" id="KW-1185">Reference proteome</keyword>
<proteinExistence type="predicted"/>
<dbReference type="Pfam" id="PF13472">
    <property type="entry name" value="Lipase_GDSL_2"/>
    <property type="match status" value="1"/>
</dbReference>
<feature type="domain" description="SGNH hydrolase-type esterase" evidence="1">
    <location>
        <begin position="338"/>
        <end position="533"/>
    </location>
</feature>
<dbReference type="GO" id="GO:0016788">
    <property type="term" value="F:hydrolase activity, acting on ester bonds"/>
    <property type="evidence" value="ECO:0007669"/>
    <property type="project" value="UniProtKB-ARBA"/>
</dbReference>
<dbReference type="Proteomes" id="UP000218934">
    <property type="component" value="Unassembled WGS sequence"/>
</dbReference>
<evidence type="ECO:0000313" key="3">
    <source>
        <dbReference type="Proteomes" id="UP000218934"/>
    </source>
</evidence>
<dbReference type="InterPro" id="IPR013830">
    <property type="entry name" value="SGNH_hydro"/>
</dbReference>
<dbReference type="AlphaFoldDB" id="A0A2A4FR65"/>
<evidence type="ECO:0000313" key="2">
    <source>
        <dbReference type="EMBL" id="PCE41245.1"/>
    </source>
</evidence>
<gene>
    <name evidence="2" type="ORF">COO09_16345</name>
</gene>
<dbReference type="Gene3D" id="3.40.50.1110">
    <property type="entry name" value="SGNH hydrolase"/>
    <property type="match status" value="1"/>
</dbReference>
<protein>
    <recommendedName>
        <fullName evidence="1">SGNH hydrolase-type esterase domain-containing protein</fullName>
    </recommendedName>
</protein>
<sequence>MNMASQRRPAGPAVWVVLTALLALAGWFALRVGGELPTGIEAEVPTVTLSHAAGGGTPGPYLADIPGKPRAGVYFEGRRLVAGYAGPAARYRRSCDGAVLDAGFAPGSDTLDLIALEAWRTRAPCNIYARLSLVQVYDQDGRQPPLAAMGAAAESRTDPTRAWQGRLGSLHSGAQGAEVAFAGDGNAFSALLAVQLMASVERVALWSLADARGGGAALTTGGGTGPAYRSGNAVDTRWLRDPAVAIRANPTVIGWTGSAEARSFFARGQVATRQGRFPSAATERFRVGVGGPAPVASWARYGVVLWKAPLTPSEMQAAIAQVNRAMAFPTHFDAMAVAVGDSILYGAGAEGTDQRGPGWFLSRALPTVELFNLGMKAQQLAQQVGPSFGETVTPLLKSSPYGASRTAILWQSGTNDIGLGGRGAAELLADSAQAVRLSRGALPGLRVLRATLLPRADGGWMADGAKEATRLAVNAAWRRDRGAADLLVDLGDPASVLGSPVAPRDTTAHAAPDMPDRNILYVDRLHPSGVGYASGYWQAMARALQAQLGQ</sequence>
<comment type="caution">
    <text evidence="2">The sequence shown here is derived from an EMBL/GenBank/DDBJ whole genome shotgun (WGS) entry which is preliminary data.</text>
</comment>
<reference evidence="2 3" key="1">
    <citation type="submission" date="2017-09" db="EMBL/GenBank/DDBJ databases">
        <title>The Catabolism of 3,6-Dichlorosalicylic acid is Initiated by the Cytochrome P450 Monooxygenase DsmABC in Rhizorhabdus dicambivorans Ndbn-20.</title>
        <authorList>
            <person name="Na L."/>
        </authorList>
    </citation>
    <scope>NUCLEOTIDE SEQUENCE [LARGE SCALE GENOMIC DNA]</scope>
    <source>
        <strain evidence="2 3">Ndbn-20m</strain>
    </source>
</reference>
<accession>A0A2A4FR65</accession>
<dbReference type="EMBL" id="NWUF01000017">
    <property type="protein sequence ID" value="PCE41245.1"/>
    <property type="molecule type" value="Genomic_DNA"/>
</dbReference>
<organism evidence="2 3">
    <name type="scientific">Rhizorhabdus dicambivorans</name>
    <dbReference type="NCBI Taxonomy" id="1850238"/>
    <lineage>
        <taxon>Bacteria</taxon>
        <taxon>Pseudomonadati</taxon>
        <taxon>Pseudomonadota</taxon>
        <taxon>Alphaproteobacteria</taxon>
        <taxon>Sphingomonadales</taxon>
        <taxon>Sphingomonadaceae</taxon>
        <taxon>Rhizorhabdus</taxon>
    </lineage>
</organism>